<organism evidence="1 2">
    <name type="scientific">Microbotryum silenes-dioicae</name>
    <dbReference type="NCBI Taxonomy" id="796604"/>
    <lineage>
        <taxon>Eukaryota</taxon>
        <taxon>Fungi</taxon>
        <taxon>Dikarya</taxon>
        <taxon>Basidiomycota</taxon>
        <taxon>Pucciniomycotina</taxon>
        <taxon>Microbotryomycetes</taxon>
        <taxon>Microbotryales</taxon>
        <taxon>Microbotryaceae</taxon>
        <taxon>Microbotryum</taxon>
    </lineage>
</organism>
<gene>
    <name evidence="1" type="primary">BQ5605_C011g06413</name>
    <name evidence="1" type="ORF">BQ5605_C011G06413</name>
</gene>
<evidence type="ECO:0000313" key="1">
    <source>
        <dbReference type="EMBL" id="SGY12170.1"/>
    </source>
</evidence>
<dbReference type="AlphaFoldDB" id="A0A2X0LP00"/>
<sequence length="50" mass="5423">MAVCIPYKARHWECERSKSTGHFSRCCSQGKMQHAAASPSPAQSRVSAAS</sequence>
<evidence type="ECO:0000313" key="2">
    <source>
        <dbReference type="Proteomes" id="UP000249464"/>
    </source>
</evidence>
<dbReference type="Proteomes" id="UP000249464">
    <property type="component" value="Unassembled WGS sequence"/>
</dbReference>
<accession>A0A2X0LP00</accession>
<keyword evidence="2" id="KW-1185">Reference proteome</keyword>
<proteinExistence type="predicted"/>
<name>A0A2X0LP00_9BASI</name>
<dbReference type="EMBL" id="FQNC01000011">
    <property type="protein sequence ID" value="SGY12170.1"/>
    <property type="molecule type" value="Genomic_DNA"/>
</dbReference>
<reference evidence="1 2" key="1">
    <citation type="submission" date="2016-11" db="EMBL/GenBank/DDBJ databases">
        <authorList>
            <person name="Jaros S."/>
            <person name="Januszkiewicz K."/>
            <person name="Wedrychowicz H."/>
        </authorList>
    </citation>
    <scope>NUCLEOTIDE SEQUENCE [LARGE SCALE GENOMIC DNA]</scope>
</reference>
<protein>
    <submittedName>
        <fullName evidence="1">BQ5605_C011g06413 protein</fullName>
    </submittedName>
</protein>